<feature type="non-terminal residue" evidence="1">
    <location>
        <position position="1"/>
    </location>
</feature>
<dbReference type="EMBL" id="ANJV01000306">
    <property type="protein sequence ID" value="EPC49215.1"/>
    <property type="molecule type" value="Genomic_DNA"/>
</dbReference>
<evidence type="ECO:0000313" key="1">
    <source>
        <dbReference type="EMBL" id="EPC49215.1"/>
    </source>
</evidence>
<evidence type="ECO:0000313" key="2">
    <source>
        <dbReference type="Proteomes" id="UP000014303"/>
    </source>
</evidence>
<organism evidence="1 2">
    <name type="scientific">Lacticaseibacillus paracasei subsp. paracasei Lpp7</name>
    <dbReference type="NCBI Taxonomy" id="1256200"/>
    <lineage>
        <taxon>Bacteria</taxon>
        <taxon>Bacillati</taxon>
        <taxon>Bacillota</taxon>
        <taxon>Bacilli</taxon>
        <taxon>Lactobacillales</taxon>
        <taxon>Lactobacillaceae</taxon>
        <taxon>Lacticaseibacillus</taxon>
    </lineage>
</organism>
<dbReference type="Proteomes" id="UP000014303">
    <property type="component" value="Unassembled WGS sequence"/>
</dbReference>
<name>A0A8E0IDH3_LACPA</name>
<dbReference type="AlphaFoldDB" id="A0A8E0IDH3"/>
<accession>A0A8E0IDH3</accession>
<comment type="caution">
    <text evidence="1">The sequence shown here is derived from an EMBL/GenBank/DDBJ whole genome shotgun (WGS) entry which is preliminary data.</text>
</comment>
<gene>
    <name evidence="1" type="ORF">Lpp7_13245</name>
</gene>
<sequence>AGFWGGERVSAKNNKLASSDLDINSRQSK</sequence>
<protein>
    <submittedName>
        <fullName evidence="1">Uncharacterized protein</fullName>
    </submittedName>
</protein>
<reference evidence="1 2" key="1">
    <citation type="journal article" date="2013" name="PLoS ONE">
        <title>Lactobacillus paracasei comparative genomics: towards species pan-genome definition and exploitation of diversity.</title>
        <authorList>
            <person name="Smokvina T."/>
            <person name="Wels M."/>
            <person name="Polka J."/>
            <person name="Chervaux C."/>
            <person name="Brisse S."/>
            <person name="Boekhorst J."/>
            <person name="van Hylckama Vlieg J.E."/>
            <person name="Siezen R.J."/>
        </authorList>
    </citation>
    <scope>NUCLEOTIDE SEQUENCE [LARGE SCALE GENOMIC DNA]</scope>
    <source>
        <strain evidence="1 2">Lpp7</strain>
    </source>
</reference>
<proteinExistence type="predicted"/>